<proteinExistence type="predicted"/>
<dbReference type="Proteomes" id="UP000643672">
    <property type="component" value="Unassembled WGS sequence"/>
</dbReference>
<reference evidence="1 2" key="1">
    <citation type="submission" date="2020-05" db="EMBL/GenBank/DDBJ databases">
        <authorList>
            <person name="Petersen J."/>
            <person name="Sayavedra L."/>
        </authorList>
    </citation>
    <scope>NUCLEOTIDE SEQUENCE [LARGE SCALE GENOMIC DNA]</scope>
    <source>
        <strain evidence="1">B thermophilus SOXS</strain>
    </source>
</reference>
<accession>A0A8H9CGZ0</accession>
<evidence type="ECO:0000313" key="2">
    <source>
        <dbReference type="Proteomes" id="UP000643672"/>
    </source>
</evidence>
<dbReference type="EMBL" id="CAESAQ020000095">
    <property type="protein sequence ID" value="CAB5505976.1"/>
    <property type="molecule type" value="Genomic_DNA"/>
</dbReference>
<keyword evidence="2" id="KW-1185">Reference proteome</keyword>
<dbReference type="AlphaFoldDB" id="A0A8H9CGZ0"/>
<name>A0A8H9CGZ0_9GAMM</name>
<evidence type="ECO:0000313" key="1">
    <source>
        <dbReference type="EMBL" id="CAB5505976.1"/>
    </source>
</evidence>
<gene>
    <name evidence="1" type="ORF">THERMOS_2220</name>
</gene>
<sequence>MQTSRLKELELENTQFKRMTESELKLQIIKDALAKNF</sequence>
<protein>
    <submittedName>
        <fullName evidence="1">Uncharacterized protein</fullName>
    </submittedName>
</protein>
<organism evidence="1 2">
    <name type="scientific">Bathymodiolus thermophilus thioautotrophic gill symbiont</name>
    <dbReference type="NCBI Taxonomy" id="2360"/>
    <lineage>
        <taxon>Bacteria</taxon>
        <taxon>Pseudomonadati</taxon>
        <taxon>Pseudomonadota</taxon>
        <taxon>Gammaproteobacteria</taxon>
        <taxon>sulfur-oxidizing symbionts</taxon>
    </lineage>
</organism>
<comment type="caution">
    <text evidence="1">The sequence shown here is derived from an EMBL/GenBank/DDBJ whole genome shotgun (WGS) entry which is preliminary data.</text>
</comment>